<reference evidence="3" key="1">
    <citation type="submission" date="2016-10" db="EMBL/GenBank/DDBJ databases">
        <authorList>
            <person name="Varghese N."/>
            <person name="Submissions S."/>
        </authorList>
    </citation>
    <scope>NUCLEOTIDE SEQUENCE [LARGE SCALE GENOMIC DNA]</scope>
    <source>
        <strain evidence="3">CGMCC 1.12402</strain>
    </source>
</reference>
<keyword evidence="1" id="KW-0472">Membrane</keyword>
<keyword evidence="1" id="KW-1133">Transmembrane helix</keyword>
<gene>
    <name evidence="2" type="ORF">SAMN05216290_2506</name>
</gene>
<accession>A0A1I0QPT1</accession>
<evidence type="ECO:0000313" key="2">
    <source>
        <dbReference type="EMBL" id="SEW28843.1"/>
    </source>
</evidence>
<keyword evidence="1" id="KW-0812">Transmembrane</keyword>
<sequence length="184" mass="21253">MLFGGIVLLIAFGGAHYFLDINTLLGIIIAFVLWLIGAIWGLSERQIPNGDFKGQLFISEDSIKINQKTYTWTEVNNFSFKLLHFLGQELHSSTIEYFRFPTGGPAYSAGIDNYIYFTSRNETIKVFFRIESPKHKIDFSTLIKELYLKDRISLEKAYNGLNLPYEEIQKLKKLKVEVKRQISN</sequence>
<dbReference type="AlphaFoldDB" id="A0A1I0QPT1"/>
<protein>
    <submittedName>
        <fullName evidence="2">Uncharacterized protein</fullName>
    </submittedName>
</protein>
<dbReference type="EMBL" id="FOIR01000002">
    <property type="protein sequence ID" value="SEW28843.1"/>
    <property type="molecule type" value="Genomic_DNA"/>
</dbReference>
<keyword evidence="3" id="KW-1185">Reference proteome</keyword>
<feature type="transmembrane region" description="Helical" evidence="1">
    <location>
        <begin position="23"/>
        <end position="43"/>
    </location>
</feature>
<evidence type="ECO:0000256" key="1">
    <source>
        <dbReference type="SAM" id="Phobius"/>
    </source>
</evidence>
<name>A0A1I0QPT1_9BACT</name>
<dbReference type="Proteomes" id="UP000199437">
    <property type="component" value="Unassembled WGS sequence"/>
</dbReference>
<proteinExistence type="predicted"/>
<organism evidence="2 3">
    <name type="scientific">Roseivirga pacifica</name>
    <dbReference type="NCBI Taxonomy" id="1267423"/>
    <lineage>
        <taxon>Bacteria</taxon>
        <taxon>Pseudomonadati</taxon>
        <taxon>Bacteroidota</taxon>
        <taxon>Cytophagia</taxon>
        <taxon>Cytophagales</taxon>
        <taxon>Roseivirgaceae</taxon>
        <taxon>Roseivirga</taxon>
    </lineage>
</organism>
<evidence type="ECO:0000313" key="3">
    <source>
        <dbReference type="Proteomes" id="UP000199437"/>
    </source>
</evidence>